<dbReference type="EnsemblProtists" id="PYU1_T001715">
    <property type="protein sequence ID" value="PYU1_T001715"/>
    <property type="gene ID" value="PYU1_G001714"/>
</dbReference>
<dbReference type="Proteomes" id="UP000019132">
    <property type="component" value="Unassembled WGS sequence"/>
</dbReference>
<feature type="compositionally biased region" description="Low complexity" evidence="1">
    <location>
        <begin position="195"/>
        <end position="207"/>
    </location>
</feature>
<feature type="region of interest" description="Disordered" evidence="1">
    <location>
        <begin position="30"/>
        <end position="56"/>
    </location>
</feature>
<dbReference type="VEuPathDB" id="FungiDB:PYU1_G001714"/>
<dbReference type="STRING" id="431595.K3W9S4"/>
<dbReference type="InParanoid" id="K3W9S4"/>
<protein>
    <submittedName>
        <fullName evidence="2">Uncharacterized protein</fullName>
    </submittedName>
</protein>
<dbReference type="SUPFAM" id="SSF56104">
    <property type="entry name" value="SAICAR synthase-like"/>
    <property type="match status" value="1"/>
</dbReference>
<dbReference type="EMBL" id="GL376634">
    <property type="status" value="NOT_ANNOTATED_CDS"/>
    <property type="molecule type" value="Genomic_DNA"/>
</dbReference>
<dbReference type="AlphaFoldDB" id="K3W9S4"/>
<reference evidence="3" key="2">
    <citation type="submission" date="2010-04" db="EMBL/GenBank/DDBJ databases">
        <authorList>
            <person name="Buell R."/>
            <person name="Hamilton J."/>
            <person name="Hostetler J."/>
        </authorList>
    </citation>
    <scope>NUCLEOTIDE SEQUENCE [LARGE SCALE GENOMIC DNA]</scope>
    <source>
        <strain evidence="3">DAOM:BR144</strain>
    </source>
</reference>
<dbReference type="eggNOG" id="KOG1620">
    <property type="taxonomic scope" value="Eukaryota"/>
</dbReference>
<dbReference type="HOGENOM" id="CLU_1172711_0_0_1"/>
<evidence type="ECO:0000313" key="3">
    <source>
        <dbReference type="Proteomes" id="UP000019132"/>
    </source>
</evidence>
<feature type="compositionally biased region" description="Low complexity" evidence="1">
    <location>
        <begin position="166"/>
        <end position="176"/>
    </location>
</feature>
<evidence type="ECO:0000256" key="1">
    <source>
        <dbReference type="SAM" id="MobiDB-lite"/>
    </source>
</evidence>
<organism evidence="2 3">
    <name type="scientific">Globisporangium ultimum (strain ATCC 200006 / CBS 805.95 / DAOM BR144)</name>
    <name type="common">Pythium ultimum</name>
    <dbReference type="NCBI Taxonomy" id="431595"/>
    <lineage>
        <taxon>Eukaryota</taxon>
        <taxon>Sar</taxon>
        <taxon>Stramenopiles</taxon>
        <taxon>Oomycota</taxon>
        <taxon>Peronosporomycetes</taxon>
        <taxon>Pythiales</taxon>
        <taxon>Pythiaceae</taxon>
        <taxon>Globisporangium</taxon>
    </lineage>
</organism>
<feature type="compositionally biased region" description="Low complexity" evidence="1">
    <location>
        <begin position="38"/>
        <end position="48"/>
    </location>
</feature>
<name>K3W9S4_GLOUD</name>
<accession>K3W9S4</accession>
<feature type="compositionally biased region" description="Basic residues" evidence="1">
    <location>
        <begin position="209"/>
        <end position="219"/>
    </location>
</feature>
<evidence type="ECO:0000313" key="2">
    <source>
        <dbReference type="EnsemblProtists" id="PYU1_T001715"/>
    </source>
</evidence>
<reference evidence="2" key="3">
    <citation type="submission" date="2015-02" db="UniProtKB">
        <authorList>
            <consortium name="EnsemblProtists"/>
        </authorList>
    </citation>
    <scope>IDENTIFICATION</scope>
    <source>
        <strain evidence="2">DAOM BR144</strain>
    </source>
</reference>
<proteinExistence type="predicted"/>
<feature type="region of interest" description="Disordered" evidence="1">
    <location>
        <begin position="154"/>
        <end position="237"/>
    </location>
</feature>
<sequence>MADMHATALDEDADAVDVVVDVDAADREAQSQARHRLSLQTSRSSESLSESEDGYVPHNQVVARSKDGTAVFYLFSHQAGGHKPFLRSANGEVCKPAIPLEVQFYTCLETKYAQLKPFVPPFCGLATVELMLPSLAPPPKIASSASSGDLKRLGSFTRIDGEPKSPVKVLPKVPLPNGRGKKRQLIKKYTGGGNPSSSSASPSGYSAKLWRKERNKRKAGGISRSNSMGPFKDILFA</sequence>
<keyword evidence="3" id="KW-1185">Reference proteome</keyword>
<reference evidence="3" key="1">
    <citation type="journal article" date="2010" name="Genome Biol.">
        <title>Genome sequence of the necrotrophic plant pathogen Pythium ultimum reveals original pathogenicity mechanisms and effector repertoire.</title>
        <authorList>
            <person name="Levesque C.A."/>
            <person name="Brouwer H."/>
            <person name="Cano L."/>
            <person name="Hamilton J.P."/>
            <person name="Holt C."/>
            <person name="Huitema E."/>
            <person name="Raffaele S."/>
            <person name="Robideau G.P."/>
            <person name="Thines M."/>
            <person name="Win J."/>
            <person name="Zerillo M.M."/>
            <person name="Beakes G.W."/>
            <person name="Boore J.L."/>
            <person name="Busam D."/>
            <person name="Dumas B."/>
            <person name="Ferriera S."/>
            <person name="Fuerstenberg S.I."/>
            <person name="Gachon C.M."/>
            <person name="Gaulin E."/>
            <person name="Govers F."/>
            <person name="Grenville-Briggs L."/>
            <person name="Horner N."/>
            <person name="Hostetler J."/>
            <person name="Jiang R.H."/>
            <person name="Johnson J."/>
            <person name="Krajaejun T."/>
            <person name="Lin H."/>
            <person name="Meijer H.J."/>
            <person name="Moore B."/>
            <person name="Morris P."/>
            <person name="Phuntmart V."/>
            <person name="Puiu D."/>
            <person name="Shetty J."/>
            <person name="Stajich J.E."/>
            <person name="Tripathy S."/>
            <person name="Wawra S."/>
            <person name="van West P."/>
            <person name="Whitty B.R."/>
            <person name="Coutinho P.M."/>
            <person name="Henrissat B."/>
            <person name="Martin F."/>
            <person name="Thomas P.D."/>
            <person name="Tyler B.M."/>
            <person name="De Vries R.P."/>
            <person name="Kamoun S."/>
            <person name="Yandell M."/>
            <person name="Tisserat N."/>
            <person name="Buell C.R."/>
        </authorList>
    </citation>
    <scope>NUCLEOTIDE SEQUENCE</scope>
    <source>
        <strain evidence="3">DAOM:BR144</strain>
    </source>
</reference>